<evidence type="ECO:0000313" key="3">
    <source>
        <dbReference type="EMBL" id="HIV09904.1"/>
    </source>
</evidence>
<keyword evidence="1" id="KW-0472">Membrane</keyword>
<keyword evidence="1" id="KW-1133">Transmembrane helix</keyword>
<name>A0A9D1NNE4_9BACT</name>
<evidence type="ECO:0000313" key="4">
    <source>
        <dbReference type="Proteomes" id="UP000886845"/>
    </source>
</evidence>
<gene>
    <name evidence="3" type="ORF">IAC79_07320</name>
</gene>
<proteinExistence type="predicted"/>
<feature type="domain" description="VTT" evidence="2">
    <location>
        <begin position="71"/>
        <end position="186"/>
    </location>
</feature>
<feature type="transmembrane region" description="Helical" evidence="1">
    <location>
        <begin position="15"/>
        <end position="36"/>
    </location>
</feature>
<keyword evidence="1" id="KW-0812">Transmembrane</keyword>
<reference evidence="3" key="1">
    <citation type="submission" date="2020-10" db="EMBL/GenBank/DDBJ databases">
        <authorList>
            <person name="Gilroy R."/>
        </authorList>
    </citation>
    <scope>NUCLEOTIDE SEQUENCE</scope>
    <source>
        <strain evidence="3">35461</strain>
    </source>
</reference>
<dbReference type="AlphaFoldDB" id="A0A9D1NNE4"/>
<protein>
    <submittedName>
        <fullName evidence="3">VTT domain-containing protein</fullName>
    </submittedName>
</protein>
<feature type="transmembrane region" description="Helical" evidence="1">
    <location>
        <begin position="57"/>
        <end position="84"/>
    </location>
</feature>
<organism evidence="3 4">
    <name type="scientific">Candidatus Spyradenecus faecavium</name>
    <dbReference type="NCBI Taxonomy" id="2840947"/>
    <lineage>
        <taxon>Bacteria</taxon>
        <taxon>Pseudomonadati</taxon>
        <taxon>Lentisphaerota</taxon>
        <taxon>Lentisphaeria</taxon>
        <taxon>Lentisphaerales</taxon>
        <taxon>Lentisphaeraceae</taxon>
        <taxon>Lentisphaeraceae incertae sedis</taxon>
        <taxon>Candidatus Spyradenecus</taxon>
    </lineage>
</organism>
<feature type="transmembrane region" description="Helical" evidence="1">
    <location>
        <begin position="194"/>
        <end position="215"/>
    </location>
</feature>
<dbReference type="InterPro" id="IPR032816">
    <property type="entry name" value="VTT_dom"/>
</dbReference>
<accession>A0A9D1NNE4</accession>
<sequence>MRRVFAFLGRVPKTVWLLLGVGAAILVPFALFGGPIEAWFGRLADPAAGTARRVMGGVLFGLLAFDVVLPVPSSLASTLCGVLFGLWGGFWISFGAMTVSAALGYALGWLCSGWARRAIGEREDALLRDFLRRYGTPVLIALRTVPVLAEASTLFAGIGRMAPLRAAPPLLLGNAAVSLIYAWVGALGHSADAMVPAFLGSLALSGLLLLGARLLRPRRG</sequence>
<dbReference type="EMBL" id="DVOR01000232">
    <property type="protein sequence ID" value="HIV09904.1"/>
    <property type="molecule type" value="Genomic_DNA"/>
</dbReference>
<feature type="transmembrane region" description="Helical" evidence="1">
    <location>
        <begin position="90"/>
        <end position="112"/>
    </location>
</feature>
<reference evidence="3" key="2">
    <citation type="journal article" date="2021" name="PeerJ">
        <title>Extensive microbial diversity within the chicken gut microbiome revealed by metagenomics and culture.</title>
        <authorList>
            <person name="Gilroy R."/>
            <person name="Ravi A."/>
            <person name="Getino M."/>
            <person name="Pursley I."/>
            <person name="Horton D.L."/>
            <person name="Alikhan N.F."/>
            <person name="Baker D."/>
            <person name="Gharbi K."/>
            <person name="Hall N."/>
            <person name="Watson M."/>
            <person name="Adriaenssens E.M."/>
            <person name="Foster-Nyarko E."/>
            <person name="Jarju S."/>
            <person name="Secka A."/>
            <person name="Antonio M."/>
            <person name="Oren A."/>
            <person name="Chaudhuri R.R."/>
            <person name="La Ragione R."/>
            <person name="Hildebrand F."/>
            <person name="Pallen M.J."/>
        </authorList>
    </citation>
    <scope>NUCLEOTIDE SEQUENCE</scope>
    <source>
        <strain evidence="3">35461</strain>
    </source>
</reference>
<feature type="transmembrane region" description="Helical" evidence="1">
    <location>
        <begin position="170"/>
        <end position="188"/>
    </location>
</feature>
<dbReference type="Proteomes" id="UP000886845">
    <property type="component" value="Unassembled WGS sequence"/>
</dbReference>
<evidence type="ECO:0000259" key="2">
    <source>
        <dbReference type="Pfam" id="PF09335"/>
    </source>
</evidence>
<dbReference type="Pfam" id="PF09335">
    <property type="entry name" value="VTT_dom"/>
    <property type="match status" value="1"/>
</dbReference>
<evidence type="ECO:0000256" key="1">
    <source>
        <dbReference type="SAM" id="Phobius"/>
    </source>
</evidence>
<comment type="caution">
    <text evidence="3">The sequence shown here is derived from an EMBL/GenBank/DDBJ whole genome shotgun (WGS) entry which is preliminary data.</text>
</comment>